<evidence type="ECO:0000313" key="3">
    <source>
        <dbReference type="Proteomes" id="UP000008550"/>
    </source>
</evidence>
<keyword evidence="3" id="KW-1185">Reference proteome</keyword>
<dbReference type="KEGG" id="hmo:HM1_2470"/>
<reference evidence="2 3" key="1">
    <citation type="journal article" date="2008" name="J. Bacteriol.">
        <title>The genome of Heliobacterium modesticaldum, a phototrophic representative of the Firmicutes containing the simplest photosynthetic apparatus.</title>
        <authorList>
            <person name="Sattley W.M."/>
            <person name="Madigan M.T."/>
            <person name="Swingley W.D."/>
            <person name="Cheung P.C."/>
            <person name="Clocksin K.M."/>
            <person name="Conrad A.L."/>
            <person name="Dejesa L.C."/>
            <person name="Honchak B.M."/>
            <person name="Jung D.O."/>
            <person name="Karbach L.E."/>
            <person name="Kurdoglu A."/>
            <person name="Lahiri S."/>
            <person name="Mastrian S.D."/>
            <person name="Page L.E."/>
            <person name="Taylor H.L."/>
            <person name="Wang Z.T."/>
            <person name="Raymond J."/>
            <person name="Chen M."/>
            <person name="Blankenship R.E."/>
            <person name="Touchman J.W."/>
        </authorList>
    </citation>
    <scope>NUCLEOTIDE SEQUENCE [LARGE SCALE GENOMIC DNA]</scope>
    <source>
        <strain evidence="3">ATCC 51547 / Ice1</strain>
    </source>
</reference>
<evidence type="ECO:0000313" key="2">
    <source>
        <dbReference type="EMBL" id="ABZ85020.1"/>
    </source>
</evidence>
<feature type="transmembrane region" description="Helical" evidence="1">
    <location>
        <begin position="5"/>
        <end position="23"/>
    </location>
</feature>
<keyword evidence="1" id="KW-0812">Transmembrane</keyword>
<feature type="transmembrane region" description="Helical" evidence="1">
    <location>
        <begin position="29"/>
        <end position="45"/>
    </location>
</feature>
<keyword evidence="1" id="KW-1133">Transmembrane helix</keyword>
<accession>B0TAH0</accession>
<dbReference type="Proteomes" id="UP000008550">
    <property type="component" value="Chromosome"/>
</dbReference>
<feature type="transmembrane region" description="Helical" evidence="1">
    <location>
        <begin position="109"/>
        <end position="126"/>
    </location>
</feature>
<feature type="transmembrane region" description="Helical" evidence="1">
    <location>
        <begin position="86"/>
        <end position="103"/>
    </location>
</feature>
<keyword evidence="1" id="KW-0472">Membrane</keyword>
<gene>
    <name evidence="2" type="ORF">HM1_2470</name>
</gene>
<organism evidence="2 3">
    <name type="scientific">Heliobacterium modesticaldum (strain ATCC 51547 / Ice1)</name>
    <dbReference type="NCBI Taxonomy" id="498761"/>
    <lineage>
        <taxon>Bacteria</taxon>
        <taxon>Bacillati</taxon>
        <taxon>Bacillota</taxon>
        <taxon>Clostridia</taxon>
        <taxon>Eubacteriales</taxon>
        <taxon>Heliobacteriaceae</taxon>
        <taxon>Heliomicrobium</taxon>
    </lineage>
</organism>
<dbReference type="AlphaFoldDB" id="B0TAH0"/>
<name>B0TAH0_HELMI</name>
<sequence>MQSFILRLLAVILPVYLFLSLIWPGGPGQAYLLAMLAAIFVFPFVQQVWPIFRQPDLLVEQAAPLSLTLGEGSSERANEMPRLKGPIIRLFTVSLCLFFLGWWWNMPGYYGFVAVVNLILAGLLLSRSYGGASRRI</sequence>
<dbReference type="HOGENOM" id="CLU_1872594_0_0_9"/>
<dbReference type="EMBL" id="CP000930">
    <property type="protein sequence ID" value="ABZ85020.1"/>
    <property type="molecule type" value="Genomic_DNA"/>
</dbReference>
<evidence type="ECO:0000256" key="1">
    <source>
        <dbReference type="SAM" id="Phobius"/>
    </source>
</evidence>
<protein>
    <submittedName>
        <fullName evidence="2">Uncharacterized protein</fullName>
    </submittedName>
</protein>
<proteinExistence type="predicted"/>